<name>A0ABD2AJS8_VESMC</name>
<dbReference type="Proteomes" id="UP001607303">
    <property type="component" value="Unassembled WGS sequence"/>
</dbReference>
<reference evidence="1 2" key="1">
    <citation type="journal article" date="2024" name="Ann. Entomol. Soc. Am.">
        <title>Genomic analyses of the southern and eastern yellowjacket wasps (Hymenoptera: Vespidae) reveal evolutionary signatures of social life.</title>
        <authorList>
            <person name="Catto M.A."/>
            <person name="Caine P.B."/>
            <person name="Orr S.E."/>
            <person name="Hunt B.G."/>
            <person name="Goodisman M.A.D."/>
        </authorList>
    </citation>
    <scope>NUCLEOTIDE SEQUENCE [LARGE SCALE GENOMIC DNA]</scope>
    <source>
        <strain evidence="1">232</strain>
        <tissue evidence="1">Head and thorax</tissue>
    </source>
</reference>
<dbReference type="AlphaFoldDB" id="A0ABD2AJS8"/>
<dbReference type="EMBL" id="JAYRBN010000117">
    <property type="protein sequence ID" value="KAL2719930.1"/>
    <property type="molecule type" value="Genomic_DNA"/>
</dbReference>
<organism evidence="1 2">
    <name type="scientific">Vespula maculifrons</name>
    <name type="common">Eastern yellow jacket</name>
    <name type="synonym">Wasp</name>
    <dbReference type="NCBI Taxonomy" id="7453"/>
    <lineage>
        <taxon>Eukaryota</taxon>
        <taxon>Metazoa</taxon>
        <taxon>Ecdysozoa</taxon>
        <taxon>Arthropoda</taxon>
        <taxon>Hexapoda</taxon>
        <taxon>Insecta</taxon>
        <taxon>Pterygota</taxon>
        <taxon>Neoptera</taxon>
        <taxon>Endopterygota</taxon>
        <taxon>Hymenoptera</taxon>
        <taxon>Apocrita</taxon>
        <taxon>Aculeata</taxon>
        <taxon>Vespoidea</taxon>
        <taxon>Vespidae</taxon>
        <taxon>Vespinae</taxon>
        <taxon>Vespula</taxon>
    </lineage>
</organism>
<accession>A0ABD2AJS8</accession>
<proteinExistence type="predicted"/>
<evidence type="ECO:0000313" key="1">
    <source>
        <dbReference type="EMBL" id="KAL2719930.1"/>
    </source>
</evidence>
<protein>
    <submittedName>
        <fullName evidence="1">Uncharacterized protein</fullName>
    </submittedName>
</protein>
<comment type="caution">
    <text evidence="1">The sequence shown here is derived from an EMBL/GenBank/DDBJ whole genome shotgun (WGS) entry which is preliminary data.</text>
</comment>
<sequence length="84" mass="9910">MTYYRHSIVHLSCVVIKDKSGYTILSDYIDSDIMLYVIGRIQKKGIFNIHHQEYRDLDQLICWFARILLATIDPRSLNSTVYLN</sequence>
<gene>
    <name evidence="1" type="ORF">V1477_021077</name>
</gene>
<evidence type="ECO:0000313" key="2">
    <source>
        <dbReference type="Proteomes" id="UP001607303"/>
    </source>
</evidence>
<keyword evidence="2" id="KW-1185">Reference proteome</keyword>